<keyword evidence="5" id="KW-1185">Reference proteome</keyword>
<organism evidence="4 5">
    <name type="scientific">Kitasatospora viridis</name>
    <dbReference type="NCBI Taxonomy" id="281105"/>
    <lineage>
        <taxon>Bacteria</taxon>
        <taxon>Bacillati</taxon>
        <taxon>Actinomycetota</taxon>
        <taxon>Actinomycetes</taxon>
        <taxon>Kitasatosporales</taxon>
        <taxon>Streptomycetaceae</taxon>
        <taxon>Kitasatospora</taxon>
    </lineage>
</organism>
<keyword evidence="2" id="KW-1133">Transmembrane helix</keyword>
<dbReference type="AlphaFoldDB" id="A0A561UHW1"/>
<evidence type="ECO:0000313" key="5">
    <source>
        <dbReference type="Proteomes" id="UP000317940"/>
    </source>
</evidence>
<dbReference type="OrthoDB" id="4218847at2"/>
<feature type="transmembrane region" description="Helical" evidence="2">
    <location>
        <begin position="532"/>
        <end position="551"/>
    </location>
</feature>
<name>A0A561UHW1_9ACTN</name>
<evidence type="ECO:0000256" key="3">
    <source>
        <dbReference type="SAM" id="SignalP"/>
    </source>
</evidence>
<proteinExistence type="predicted"/>
<feature type="signal peptide" evidence="3">
    <location>
        <begin position="1"/>
        <end position="29"/>
    </location>
</feature>
<keyword evidence="2" id="KW-0472">Membrane</keyword>
<keyword evidence="2" id="KW-0812">Transmembrane</keyword>
<feature type="compositionally biased region" description="Low complexity" evidence="1">
    <location>
        <begin position="486"/>
        <end position="516"/>
    </location>
</feature>
<dbReference type="NCBIfam" id="TIGR01167">
    <property type="entry name" value="LPXTG_anchor"/>
    <property type="match status" value="1"/>
</dbReference>
<dbReference type="Proteomes" id="UP000317940">
    <property type="component" value="Unassembled WGS sequence"/>
</dbReference>
<sequence length="560" mass="56609">MRRPRTSLVVLSAAATTLAIGALAAPAQAAAPTLSLTAQTFLPLDPTAGPNGPDNAVVLEVGATGVTGGNFATAVVQVDLSPLNGIATVQTPWGCTVAGSVLTCPQVSASADHTSQERLQLAVTAGAKPGTTVTLHATAHLAQAGAPTVSSDTKLMVGGSKLTGMTPSAPTDLKPGDVWKPELTVTNKGQLAAPKLVYVFQDYSGLTFSGRYSNCDYGTNSYGYHAAVCTIDTPLAPGDTAHLDQFPLTVLPAAYYADEDISVYPQDAGPDAGADSQINYIRQDYKFTPGPAGAPRLTVGKPEGTFVQTGVADLDGDGGYYDTQVTIKSTADFEALGAWVPGAAGNPGKLTVGLVNHGPASIDWRSGDDPADVAVTLPRQVKVVTAPQKCQLDSEFKSDSQVRYDCQTSAFIGVGYQATFDFAVQADPALGASALVTLPSLDEGRQDSGMPWDPNKANNTATVALGSQASGSIPSPSASVPPAPSTVPTAAPTGHTTPAGGAPSAAAPAPSASSTAHGTTDLAFTGSQGTGLIASVGAGVLVLGAALVFTVRRRKAGAHS</sequence>
<gene>
    <name evidence="4" type="ORF">FHX73_112788</name>
</gene>
<feature type="chain" id="PRO_5021920625" evidence="3">
    <location>
        <begin position="30"/>
        <end position="560"/>
    </location>
</feature>
<evidence type="ECO:0000256" key="2">
    <source>
        <dbReference type="SAM" id="Phobius"/>
    </source>
</evidence>
<keyword evidence="3" id="KW-0732">Signal</keyword>
<evidence type="ECO:0000256" key="1">
    <source>
        <dbReference type="SAM" id="MobiDB-lite"/>
    </source>
</evidence>
<comment type="caution">
    <text evidence="4">The sequence shown here is derived from an EMBL/GenBank/DDBJ whole genome shotgun (WGS) entry which is preliminary data.</text>
</comment>
<dbReference type="EMBL" id="VIWT01000001">
    <property type="protein sequence ID" value="TWF98958.1"/>
    <property type="molecule type" value="Genomic_DNA"/>
</dbReference>
<dbReference type="RefSeq" id="WP_145905307.1">
    <property type="nucleotide sequence ID" value="NZ_BAAAMZ010000011.1"/>
</dbReference>
<evidence type="ECO:0000313" key="4">
    <source>
        <dbReference type="EMBL" id="TWF98958.1"/>
    </source>
</evidence>
<reference evidence="4 5" key="1">
    <citation type="submission" date="2019-06" db="EMBL/GenBank/DDBJ databases">
        <title>Sequencing the genomes of 1000 actinobacteria strains.</title>
        <authorList>
            <person name="Klenk H.-P."/>
        </authorList>
    </citation>
    <scope>NUCLEOTIDE SEQUENCE [LARGE SCALE GENOMIC DNA]</scope>
    <source>
        <strain evidence="4 5">DSM 44826</strain>
    </source>
</reference>
<feature type="region of interest" description="Disordered" evidence="1">
    <location>
        <begin position="467"/>
        <end position="516"/>
    </location>
</feature>
<feature type="compositionally biased region" description="Low complexity" evidence="1">
    <location>
        <begin position="467"/>
        <end position="478"/>
    </location>
</feature>
<accession>A0A561UHW1</accession>
<protein>
    <submittedName>
        <fullName evidence="4">LPXTG-motif cell wall-anchored protein</fullName>
    </submittedName>
</protein>